<dbReference type="RefSeq" id="XP_017771992.1">
    <property type="nucleotide sequence ID" value="XM_017916503.1"/>
</dbReference>
<accession>A0ABM1MBP2</accession>
<evidence type="ECO:0000256" key="3">
    <source>
        <dbReference type="ARBA" id="ARBA00022833"/>
    </source>
</evidence>
<organism evidence="6 8">
    <name type="scientific">Nicrophorus vespilloides</name>
    <name type="common">Boreal carrion beetle</name>
    <dbReference type="NCBI Taxonomy" id="110193"/>
    <lineage>
        <taxon>Eukaryota</taxon>
        <taxon>Metazoa</taxon>
        <taxon>Ecdysozoa</taxon>
        <taxon>Arthropoda</taxon>
        <taxon>Hexapoda</taxon>
        <taxon>Insecta</taxon>
        <taxon>Pterygota</taxon>
        <taxon>Neoptera</taxon>
        <taxon>Endopterygota</taxon>
        <taxon>Coleoptera</taxon>
        <taxon>Polyphaga</taxon>
        <taxon>Staphyliniformia</taxon>
        <taxon>Silphidae</taxon>
        <taxon>Nicrophorinae</taxon>
        <taxon>Nicrophorus</taxon>
    </lineage>
</organism>
<reference evidence="7 8" key="1">
    <citation type="submission" date="2025-05" db="UniProtKB">
        <authorList>
            <consortium name="RefSeq"/>
        </authorList>
    </citation>
    <scope>IDENTIFICATION</scope>
    <source>
        <tissue evidence="7 8">Whole Larva</tissue>
    </source>
</reference>
<dbReference type="PANTHER" id="PTHR13244">
    <property type="entry name" value="ZINC FINGER MYND DOMAIN CONTAINING PROTEIN 10"/>
    <property type="match status" value="1"/>
</dbReference>
<gene>
    <name evidence="7 8" type="primary">LOC108559275</name>
</gene>
<dbReference type="Proteomes" id="UP000695000">
    <property type="component" value="Unplaced"/>
</dbReference>
<keyword evidence="6" id="KW-1185">Reference proteome</keyword>
<evidence type="ECO:0000256" key="4">
    <source>
        <dbReference type="PROSITE-ProRule" id="PRU00134"/>
    </source>
</evidence>
<dbReference type="InterPro" id="IPR002893">
    <property type="entry name" value="Znf_MYND"/>
</dbReference>
<sequence>MDSILFPTEIDFYIDTIKYHNLKDLGNSNWLEWHERLQKLNQEAVIEASAMKEEYVKEAFVTLNKSSALVHEAILVSIWKQKLLPLLLQMRPDPESTFIAYSILYHEAVAVSLLELILFHPNGCESLGDAASDLLEYAYDCVAQLLVIECKEPSTAEKGRTEILRQKEDLAFSIGIRCLSIIRYLAENMDRIAIGITSRIYSTLDVPVLLVQVMLHKPWISKGKVYREGSWVENNLPSDLLMQSEAQIWLSLRQLLLDKACFEYYPITDSRRSQLMKLMPLLSPTLLDQLSPLMELNHWLCQLSVTELPSSNNKPFLLETILEIKNNILKQGEKKWKKIAKDQVDVIFCSDKEVLKTTAQRLMAAYNTDLLEKMETKNKEHCTLCDKAAIQRCSKCKKTWYCSRNCQVSDWNTHKVMCIQ</sequence>
<evidence type="ECO:0000259" key="5">
    <source>
        <dbReference type="PROSITE" id="PS50865"/>
    </source>
</evidence>
<dbReference type="PANTHER" id="PTHR13244:SF7">
    <property type="entry name" value="ZINC FINGER MYND DOMAIN-CONTAINING PROTEIN 10"/>
    <property type="match status" value="1"/>
</dbReference>
<dbReference type="RefSeq" id="XP_017771991.1">
    <property type="nucleotide sequence ID" value="XM_017916502.1"/>
</dbReference>
<dbReference type="Gene3D" id="6.10.140.2220">
    <property type="match status" value="1"/>
</dbReference>
<evidence type="ECO:0000256" key="2">
    <source>
        <dbReference type="ARBA" id="ARBA00022771"/>
    </source>
</evidence>
<protein>
    <submittedName>
        <fullName evidence="7 8">Zinc finger MYND domain-containing protein 10</fullName>
    </submittedName>
</protein>
<dbReference type="SUPFAM" id="SSF144232">
    <property type="entry name" value="HIT/MYND zinc finger-like"/>
    <property type="match status" value="1"/>
</dbReference>
<keyword evidence="2 4" id="KW-0863">Zinc-finger</keyword>
<keyword evidence="1" id="KW-0479">Metal-binding</keyword>
<evidence type="ECO:0000256" key="1">
    <source>
        <dbReference type="ARBA" id="ARBA00022723"/>
    </source>
</evidence>
<dbReference type="InterPro" id="IPR052298">
    <property type="entry name" value="ZMYND10"/>
</dbReference>
<name>A0ABM1MBP2_NICVS</name>
<evidence type="ECO:0000313" key="8">
    <source>
        <dbReference type="RefSeq" id="XP_017771992.1"/>
    </source>
</evidence>
<dbReference type="GeneID" id="108559275"/>
<evidence type="ECO:0000313" key="6">
    <source>
        <dbReference type="Proteomes" id="UP000695000"/>
    </source>
</evidence>
<feature type="domain" description="MYND-type" evidence="5">
    <location>
        <begin position="382"/>
        <end position="418"/>
    </location>
</feature>
<evidence type="ECO:0000313" key="7">
    <source>
        <dbReference type="RefSeq" id="XP_017771991.1"/>
    </source>
</evidence>
<dbReference type="PROSITE" id="PS50865">
    <property type="entry name" value="ZF_MYND_2"/>
    <property type="match status" value="1"/>
</dbReference>
<keyword evidence="3" id="KW-0862">Zinc</keyword>
<proteinExistence type="predicted"/>
<dbReference type="Pfam" id="PF01753">
    <property type="entry name" value="zf-MYND"/>
    <property type="match status" value="1"/>
</dbReference>